<dbReference type="InterPro" id="IPR045857">
    <property type="entry name" value="O16G_dom_2"/>
</dbReference>
<protein>
    <submittedName>
        <fullName evidence="3">Alpha-amylase family protein</fullName>
    </submittedName>
</protein>
<dbReference type="GO" id="GO:0004556">
    <property type="term" value="F:alpha-amylase activity"/>
    <property type="evidence" value="ECO:0007669"/>
    <property type="project" value="TreeGrafter"/>
</dbReference>
<dbReference type="PANTHER" id="PTHR10357">
    <property type="entry name" value="ALPHA-AMYLASE FAMILY MEMBER"/>
    <property type="match status" value="1"/>
</dbReference>
<dbReference type="SUPFAM" id="SSF51445">
    <property type="entry name" value="(Trans)glycosidases"/>
    <property type="match status" value="1"/>
</dbReference>
<dbReference type="OrthoDB" id="9043248at2"/>
<dbReference type="Proteomes" id="UP000000637">
    <property type="component" value="Chromosome"/>
</dbReference>
<dbReference type="PANTHER" id="PTHR10357:SF179">
    <property type="entry name" value="NEUTRAL AND BASIC AMINO ACID TRANSPORT PROTEIN RBAT"/>
    <property type="match status" value="1"/>
</dbReference>
<dbReference type="Pfam" id="PF00128">
    <property type="entry name" value="Alpha-amylase"/>
    <property type="match status" value="1"/>
</dbReference>
<dbReference type="HOGENOM" id="CLU_006462_0_1_11"/>
<organism evidence="3 4">
    <name type="scientific">Paenarthrobacter aurescens (strain TC1)</name>
    <dbReference type="NCBI Taxonomy" id="290340"/>
    <lineage>
        <taxon>Bacteria</taxon>
        <taxon>Bacillati</taxon>
        <taxon>Actinomycetota</taxon>
        <taxon>Actinomycetes</taxon>
        <taxon>Micrococcales</taxon>
        <taxon>Micrococcaceae</taxon>
        <taxon>Paenarthrobacter</taxon>
    </lineage>
</organism>
<dbReference type="Gene3D" id="3.90.400.10">
    <property type="entry name" value="Oligo-1,6-glucosidase, Domain 2"/>
    <property type="match status" value="1"/>
</dbReference>
<keyword evidence="4" id="KW-1185">Reference proteome</keyword>
<dbReference type="SMART" id="SM00642">
    <property type="entry name" value="Aamy"/>
    <property type="match status" value="1"/>
</dbReference>
<reference evidence="3 4" key="1">
    <citation type="journal article" date="2006" name="PLoS Genet.">
        <title>Secrets of soil survival revealed by the genome sequence of Arthrobacter aurescens TC1.</title>
        <authorList>
            <person name="Mongodin E.F."/>
            <person name="Shapir N."/>
            <person name="Daugherty S.C."/>
            <person name="DeBoy R.T."/>
            <person name="Emerson J.B."/>
            <person name="Shvartzbeyn A."/>
            <person name="Radune D."/>
            <person name="Vamathevan J."/>
            <person name="Riggs F."/>
            <person name="Grinberg V."/>
            <person name="Khouri H."/>
            <person name="Wackett L.P."/>
            <person name="Nelson K.E."/>
            <person name="Sadowsky M.J."/>
        </authorList>
    </citation>
    <scope>NUCLEOTIDE SEQUENCE [LARGE SCALE GENOMIC DNA]</scope>
    <source>
        <strain evidence="3 4">TC1</strain>
    </source>
</reference>
<dbReference type="KEGG" id="aau:AAur_0917"/>
<accession>A1R396</accession>
<dbReference type="InterPro" id="IPR006047">
    <property type="entry name" value="GH13_cat_dom"/>
</dbReference>
<evidence type="ECO:0000256" key="1">
    <source>
        <dbReference type="ARBA" id="ARBA00008061"/>
    </source>
</evidence>
<evidence type="ECO:0000259" key="2">
    <source>
        <dbReference type="SMART" id="SM00642"/>
    </source>
</evidence>
<dbReference type="InterPro" id="IPR017853">
    <property type="entry name" value="GH"/>
</dbReference>
<comment type="similarity">
    <text evidence="1">Belongs to the glycosyl hydrolase 13 family.</text>
</comment>
<dbReference type="EMBL" id="CP000474">
    <property type="protein sequence ID" value="ABM09601.1"/>
    <property type="molecule type" value="Genomic_DNA"/>
</dbReference>
<sequence>MLNANLKSSRFVTKAKTASLGLEAFTTLQNLFYDVFMSVDSLLSVATHEPTAAFTHVTPVHDASTSHGWWRSAVIYQIYPRSFRDLNGDGVGDLAGITAELPQLATLGVDAVWLSPFYRSPQRDAGYDVSDYCDVDPLFGTLTDFDALIAEANRLNLRVIADLVPNHCSDQHVTFQAALTAGANSPERDMFIFRDGRGPDGNEPPNNWQSHFGGPAWTRVIEPSGKPGQWFLHLFDSSQPDFNWDNPAVHAEFERVLRFWLDRGISGFRVDVAHALVKAAGLPDWGGRADGNSSEGFPGQDAPMFGQPALHDIYRRWRSILEEYGPDRILCAEANVDPLPRLAQWVRPDEMHQAFNFPYLHAGLDVNRLRHIITDSLISLDAVGAPSTWVLSNHDVVRHVSRFGYDGPGPRDGDGIGPDDVQPNEHLGRRRAAAATMFMLGLPGGAYLYQGEELGLPDSSSIPGSMRQDPTFARTGGARIGRDGCRVPLPWRSSEPHSGFGSGLDPWLPQPESWPALARDKQEADPASHLNLYRRMLELRTTHRLGEGSLAWVEDYCSETSLAYLNGNTLVILNVGAEAMPLPAGETILRSSAAEVGADLMVADLLGSGETIWLTAS</sequence>
<evidence type="ECO:0000313" key="4">
    <source>
        <dbReference type="Proteomes" id="UP000000637"/>
    </source>
</evidence>
<dbReference type="AlphaFoldDB" id="A1R396"/>
<dbReference type="STRING" id="290340.AAur_0917"/>
<dbReference type="CAZy" id="GH13">
    <property type="family name" value="Glycoside Hydrolase Family 13"/>
</dbReference>
<feature type="domain" description="Glycosyl hydrolase family 13 catalytic" evidence="2">
    <location>
        <begin position="77"/>
        <end position="486"/>
    </location>
</feature>
<name>A1R396_PAEAT</name>
<proteinExistence type="inferred from homology"/>
<dbReference type="GO" id="GO:0009313">
    <property type="term" value="P:oligosaccharide catabolic process"/>
    <property type="evidence" value="ECO:0007669"/>
    <property type="project" value="TreeGrafter"/>
</dbReference>
<dbReference type="RefSeq" id="WP_011773655.1">
    <property type="nucleotide sequence ID" value="NC_008711.1"/>
</dbReference>
<dbReference type="Gene3D" id="3.20.20.80">
    <property type="entry name" value="Glycosidases"/>
    <property type="match status" value="1"/>
</dbReference>
<dbReference type="eggNOG" id="COG0366">
    <property type="taxonomic scope" value="Bacteria"/>
</dbReference>
<evidence type="ECO:0000313" key="3">
    <source>
        <dbReference type="EMBL" id="ABM09601.1"/>
    </source>
</evidence>
<dbReference type="CDD" id="cd11332">
    <property type="entry name" value="AmyAc_OligoGlu_TS"/>
    <property type="match status" value="1"/>
</dbReference>
<gene>
    <name evidence="3" type="ordered locus">AAur_0917</name>
</gene>